<reference evidence="1 2" key="1">
    <citation type="journal article" date="2015" name="Parasit. Vectors">
        <title>Draft genome of the scabies mite.</title>
        <authorList>
            <person name="Rider S.D.Jr."/>
            <person name="Morgan M.S."/>
            <person name="Arlian L.G."/>
        </authorList>
    </citation>
    <scope>NUCLEOTIDE SEQUENCE [LARGE SCALE GENOMIC DNA]</scope>
    <source>
        <strain evidence="1">Arlian Lab</strain>
    </source>
</reference>
<dbReference type="VEuPathDB" id="VectorBase:SSCA008923"/>
<proteinExistence type="predicted"/>
<organism evidence="1 2">
    <name type="scientific">Sarcoptes scabiei</name>
    <name type="common">Itch mite</name>
    <name type="synonym">Acarus scabiei</name>
    <dbReference type="NCBI Taxonomy" id="52283"/>
    <lineage>
        <taxon>Eukaryota</taxon>
        <taxon>Metazoa</taxon>
        <taxon>Ecdysozoa</taxon>
        <taxon>Arthropoda</taxon>
        <taxon>Chelicerata</taxon>
        <taxon>Arachnida</taxon>
        <taxon>Acari</taxon>
        <taxon>Acariformes</taxon>
        <taxon>Sarcoptiformes</taxon>
        <taxon>Astigmata</taxon>
        <taxon>Psoroptidia</taxon>
        <taxon>Sarcoptoidea</taxon>
        <taxon>Sarcoptidae</taxon>
        <taxon>Sarcoptinae</taxon>
        <taxon>Sarcoptes</taxon>
    </lineage>
</organism>
<dbReference type="OrthoDB" id="40579at2759"/>
<dbReference type="Proteomes" id="UP000616769">
    <property type="component" value="Unassembled WGS sequence"/>
</dbReference>
<protein>
    <submittedName>
        <fullName evidence="1">Pseudouridine-5'-monophosphatase-like protein</fullName>
    </submittedName>
</protein>
<dbReference type="AlphaFoldDB" id="A0A132AIP8"/>
<dbReference type="Gene3D" id="1.10.150.240">
    <property type="entry name" value="Putative phosphatase, domain 2"/>
    <property type="match status" value="1"/>
</dbReference>
<name>A0A132AIP8_SARSC</name>
<comment type="caution">
    <text evidence="1">The sequence shown here is derived from an EMBL/GenBank/DDBJ whole genome shotgun (WGS) entry which is preliminary data.</text>
</comment>
<dbReference type="Pfam" id="PF00702">
    <property type="entry name" value="Hydrolase"/>
    <property type="match status" value="1"/>
</dbReference>
<sequence length="238" mass="26677">MDHQVTHVIFDLDGLILSIAIEKNFDKINTEVLYDVAIANVLRPFGYELTREDKLSVMGRTGPEGADILIRKHSLPITVDQYLTIIDEEYKIVFAGDIEILPGAERLIRHLHQNQIPIAVATSSTKLAFDLKISHHKDLFKLFDHFVIAPEEPEIKRGKPDPKTFLIAAERFKTPPTDMSKVLVLEDSVAGIQAANNAGMLSVWVPDSRTPKNLASPTLILNSLQEIRPEFFGLPSFD</sequence>
<dbReference type="PANTHER" id="PTHR18901">
    <property type="entry name" value="2-DEOXYGLUCOSE-6-PHOSPHATE PHOSPHATASE 2"/>
    <property type="match status" value="1"/>
</dbReference>
<dbReference type="Gene3D" id="3.40.50.1000">
    <property type="entry name" value="HAD superfamily/HAD-like"/>
    <property type="match status" value="1"/>
</dbReference>
<dbReference type="InterPro" id="IPR023214">
    <property type="entry name" value="HAD_sf"/>
</dbReference>
<accession>A0A132AIP8</accession>
<dbReference type="SFLD" id="SFLDS00003">
    <property type="entry name" value="Haloacid_Dehalogenase"/>
    <property type="match status" value="1"/>
</dbReference>
<dbReference type="InterPro" id="IPR006439">
    <property type="entry name" value="HAD-SF_hydro_IA"/>
</dbReference>
<dbReference type="InterPro" id="IPR023198">
    <property type="entry name" value="PGP-like_dom2"/>
</dbReference>
<evidence type="ECO:0000313" key="2">
    <source>
        <dbReference type="Proteomes" id="UP000616769"/>
    </source>
</evidence>
<dbReference type="SFLD" id="SFLDG01129">
    <property type="entry name" value="C1.5:_HAD__Beta-PGM__Phosphata"/>
    <property type="match status" value="1"/>
</dbReference>
<dbReference type="PANTHER" id="PTHR18901:SF38">
    <property type="entry name" value="PSEUDOURIDINE-5'-PHOSPHATASE"/>
    <property type="match status" value="1"/>
</dbReference>
<gene>
    <name evidence="1" type="ORF">QR98_0094300</name>
</gene>
<dbReference type="SUPFAM" id="SSF56784">
    <property type="entry name" value="HAD-like"/>
    <property type="match status" value="1"/>
</dbReference>
<dbReference type="EMBL" id="JXLN01015915">
    <property type="protein sequence ID" value="KPM10866.1"/>
    <property type="molecule type" value="Genomic_DNA"/>
</dbReference>
<dbReference type="InterPro" id="IPR036412">
    <property type="entry name" value="HAD-like_sf"/>
</dbReference>
<dbReference type="GO" id="GO:0016791">
    <property type="term" value="F:phosphatase activity"/>
    <property type="evidence" value="ECO:0007669"/>
    <property type="project" value="TreeGrafter"/>
</dbReference>
<evidence type="ECO:0000313" key="1">
    <source>
        <dbReference type="EMBL" id="KPM10866.1"/>
    </source>
</evidence>
<dbReference type="FunFam" id="3.40.50.1000:FF:000055">
    <property type="entry name" value="Haloacid dehalogenase-like hydrolase family protein"/>
    <property type="match status" value="1"/>
</dbReference>
<dbReference type="NCBIfam" id="TIGR01509">
    <property type="entry name" value="HAD-SF-IA-v3"/>
    <property type="match status" value="1"/>
</dbReference>